<feature type="non-terminal residue" evidence="2">
    <location>
        <position position="1"/>
    </location>
</feature>
<keyword evidence="1" id="KW-0812">Transmembrane</keyword>
<feature type="transmembrane region" description="Helical" evidence="1">
    <location>
        <begin position="65"/>
        <end position="87"/>
    </location>
</feature>
<name>A0A6S6UC16_9BACT</name>
<evidence type="ECO:0000256" key="1">
    <source>
        <dbReference type="SAM" id="Phobius"/>
    </source>
</evidence>
<evidence type="ECO:0000313" key="2">
    <source>
        <dbReference type="EMBL" id="CAA6829379.1"/>
    </source>
</evidence>
<reference evidence="2" key="1">
    <citation type="submission" date="2020-01" db="EMBL/GenBank/DDBJ databases">
        <authorList>
            <person name="Meier V. D."/>
            <person name="Meier V D."/>
        </authorList>
    </citation>
    <scope>NUCLEOTIDE SEQUENCE</scope>
    <source>
        <strain evidence="2">HLG_WM_MAG_10</strain>
    </source>
</reference>
<feature type="transmembrane region" description="Helical" evidence="1">
    <location>
        <begin position="32"/>
        <end position="53"/>
    </location>
</feature>
<keyword evidence="1" id="KW-0472">Membrane</keyword>
<dbReference type="AlphaFoldDB" id="A0A6S6UC16"/>
<dbReference type="EMBL" id="CACVAQ010000485">
    <property type="protein sequence ID" value="CAA6829379.1"/>
    <property type="molecule type" value="Genomic_DNA"/>
</dbReference>
<organism evidence="2">
    <name type="scientific">uncultured Aureispira sp</name>
    <dbReference type="NCBI Taxonomy" id="1331704"/>
    <lineage>
        <taxon>Bacteria</taxon>
        <taxon>Pseudomonadati</taxon>
        <taxon>Bacteroidota</taxon>
        <taxon>Saprospiria</taxon>
        <taxon>Saprospirales</taxon>
        <taxon>Saprospiraceae</taxon>
        <taxon>Aureispira</taxon>
        <taxon>environmental samples</taxon>
    </lineage>
</organism>
<sequence length="131" mass="14606">GGLCYILVTWAATLTGILDWYKNFNPDHLMEIVSIFAPFSLMAVFIFVTIYAYHRWEPPKKQKKTFGNLMVIGAGFALGATITQLSLMQIDGTKIGNSLIIGGLFFTTSILISLLISSFYLFIKNITQEEA</sequence>
<keyword evidence="1" id="KW-1133">Transmembrane helix</keyword>
<protein>
    <submittedName>
        <fullName evidence="2">Uncharacterized protein</fullName>
    </submittedName>
</protein>
<feature type="transmembrane region" description="Helical" evidence="1">
    <location>
        <begin position="99"/>
        <end position="123"/>
    </location>
</feature>
<gene>
    <name evidence="2" type="ORF">HELGO_WM59573</name>
</gene>
<accession>A0A6S6UC16</accession>
<proteinExistence type="predicted"/>